<organism evidence="3 4">
    <name type="scientific">Heligmosomoides polygyrus</name>
    <name type="common">Parasitic roundworm</name>
    <dbReference type="NCBI Taxonomy" id="6339"/>
    <lineage>
        <taxon>Eukaryota</taxon>
        <taxon>Metazoa</taxon>
        <taxon>Ecdysozoa</taxon>
        <taxon>Nematoda</taxon>
        <taxon>Chromadorea</taxon>
        <taxon>Rhabditida</taxon>
        <taxon>Rhabditina</taxon>
        <taxon>Rhabditomorpha</taxon>
        <taxon>Strongyloidea</taxon>
        <taxon>Heligmosomidae</taxon>
        <taxon>Heligmosomoides</taxon>
    </lineage>
</organism>
<protein>
    <submittedName>
        <fullName evidence="4">Integrase_SAM-like_N domain-containing protein</fullName>
    </submittedName>
</protein>
<gene>
    <name evidence="2" type="ORF">HPBE_LOCUS16162</name>
</gene>
<name>A0A183G3X6_HELPZ</name>
<feature type="region of interest" description="Disordered" evidence="1">
    <location>
        <begin position="143"/>
        <end position="164"/>
    </location>
</feature>
<feature type="compositionally biased region" description="Basic and acidic residues" evidence="1">
    <location>
        <begin position="146"/>
        <end position="157"/>
    </location>
</feature>
<accession>A0A3P7ZU22</accession>
<accession>A0A183G3X6</accession>
<dbReference type="EMBL" id="UZAH01029262">
    <property type="protein sequence ID" value="VDP05127.1"/>
    <property type="molecule type" value="Genomic_DNA"/>
</dbReference>
<evidence type="ECO:0000313" key="4">
    <source>
        <dbReference type="WBParaSite" id="HPBE_0001616301-mRNA-1"/>
    </source>
</evidence>
<evidence type="ECO:0000313" key="2">
    <source>
        <dbReference type="EMBL" id="VDP05127.1"/>
    </source>
</evidence>
<reference evidence="2 3" key="1">
    <citation type="submission" date="2018-11" db="EMBL/GenBank/DDBJ databases">
        <authorList>
            <consortium name="Pathogen Informatics"/>
        </authorList>
    </citation>
    <scope>NUCLEOTIDE SEQUENCE [LARGE SCALE GENOMIC DNA]</scope>
</reference>
<keyword evidence="3" id="KW-1185">Reference proteome</keyword>
<dbReference type="Proteomes" id="UP000050761">
    <property type="component" value="Unassembled WGS sequence"/>
</dbReference>
<dbReference type="AlphaFoldDB" id="A0A183G3X6"/>
<evidence type="ECO:0000256" key="1">
    <source>
        <dbReference type="SAM" id="MobiDB-lite"/>
    </source>
</evidence>
<proteinExistence type="predicted"/>
<sequence>MEFGITKPGRRKVDKQTWLWTDDVKTKVRRRRSRSITSFSAKTDWRKYQEAKKAVAVAKATRYGDGDVNEKLESRDGERYLYHPAKNRHRQTENIEKFLGTNDEDGHLLMDRRKALKRWRDYFEKISTAEFPHPPILSTAPIHGPVQDHRGGDRSGFEEDETRQGKQLGPTIWRLIYGSQRFGTLLSGWRRSLIRL</sequence>
<evidence type="ECO:0000313" key="3">
    <source>
        <dbReference type="Proteomes" id="UP000050761"/>
    </source>
</evidence>
<dbReference type="WBParaSite" id="HPBE_0001616301-mRNA-1">
    <property type="protein sequence ID" value="HPBE_0001616301-mRNA-1"/>
    <property type="gene ID" value="HPBE_0001616301"/>
</dbReference>
<reference evidence="4" key="2">
    <citation type="submission" date="2019-09" db="UniProtKB">
        <authorList>
            <consortium name="WormBaseParasite"/>
        </authorList>
    </citation>
    <scope>IDENTIFICATION</scope>
</reference>